<reference evidence="2 3" key="1">
    <citation type="submission" date="2016-10" db="EMBL/GenBank/DDBJ databases">
        <authorList>
            <person name="de Groot N.N."/>
        </authorList>
    </citation>
    <scope>NUCLEOTIDE SEQUENCE [LARGE SCALE GENOMIC DNA]</scope>
    <source>
        <strain evidence="2 3">SLAS-1</strain>
    </source>
</reference>
<evidence type="ECO:0000313" key="3">
    <source>
        <dbReference type="Proteomes" id="UP000199476"/>
    </source>
</evidence>
<dbReference type="EMBL" id="FNGO01000008">
    <property type="protein sequence ID" value="SDL73027.1"/>
    <property type="molecule type" value="Genomic_DNA"/>
</dbReference>
<evidence type="ECO:0000313" key="2">
    <source>
        <dbReference type="EMBL" id="SDL73027.1"/>
    </source>
</evidence>
<keyword evidence="1" id="KW-1133">Transmembrane helix</keyword>
<name>A0A1G9MGJ5_9FIRM</name>
<proteinExistence type="predicted"/>
<dbReference type="AlphaFoldDB" id="A0A1G9MGJ5"/>
<dbReference type="Proteomes" id="UP000199476">
    <property type="component" value="Unassembled WGS sequence"/>
</dbReference>
<dbReference type="STRING" id="321763.SAMN04488692_10853"/>
<keyword evidence="1" id="KW-0472">Membrane</keyword>
<feature type="transmembrane region" description="Helical" evidence="1">
    <location>
        <begin position="12"/>
        <end position="30"/>
    </location>
</feature>
<dbReference type="RefSeq" id="WP_089759574.1">
    <property type="nucleotide sequence ID" value="NZ_FNGO01000008.1"/>
</dbReference>
<evidence type="ECO:0000256" key="1">
    <source>
        <dbReference type="SAM" id="Phobius"/>
    </source>
</evidence>
<accession>A0A1G9MGJ5</accession>
<organism evidence="2 3">
    <name type="scientific">Halarsenatibacter silvermanii</name>
    <dbReference type="NCBI Taxonomy" id="321763"/>
    <lineage>
        <taxon>Bacteria</taxon>
        <taxon>Bacillati</taxon>
        <taxon>Bacillota</taxon>
        <taxon>Clostridia</taxon>
        <taxon>Halanaerobiales</taxon>
        <taxon>Halarsenatibacteraceae</taxon>
        <taxon>Halarsenatibacter</taxon>
    </lineage>
</organism>
<keyword evidence="1" id="KW-0812">Transmembrane</keyword>
<keyword evidence="3" id="KW-1185">Reference proteome</keyword>
<protein>
    <submittedName>
        <fullName evidence="2">Uncharacterized protein</fullName>
    </submittedName>
</protein>
<gene>
    <name evidence="2" type="ORF">SAMN04488692_10853</name>
</gene>
<sequence length="288" mass="33097">MLDTLEEKGLPLAIIVITAVCFVFVSGAVGQAEDIQAEEEWITGLTGSLDVDQVELVESLEDFSRPLIYLENYLYYILPEIEEPGVYSLASDSQPEGLFSVEDIEQLELQFDEQPEDWNEGDEWTWTFRDDDRFVEIELTSEVIDYVKEPGRPMLSRIIFSLDYAAPHFNFQGTVRVRDDFDDVDVIVELDHADYDLENISANLNFDLLNRVENELAFEGSLQLPGIEGEGEHHFIFTERPRELPRTQPIYLDEYIFRGYMSTGNFALEGDMWICTESIVLNGYTVLN</sequence>